<organism evidence="1 2">
    <name type="scientific">Parasedimentitalea psychrophila</name>
    <dbReference type="NCBI Taxonomy" id="2997337"/>
    <lineage>
        <taxon>Bacteria</taxon>
        <taxon>Pseudomonadati</taxon>
        <taxon>Pseudomonadota</taxon>
        <taxon>Alphaproteobacteria</taxon>
        <taxon>Rhodobacterales</taxon>
        <taxon>Paracoccaceae</taxon>
        <taxon>Parasedimentitalea</taxon>
    </lineage>
</organism>
<proteinExistence type="predicted"/>
<dbReference type="EMBL" id="CP127247">
    <property type="protein sequence ID" value="WIY23757.1"/>
    <property type="molecule type" value="Genomic_DNA"/>
</dbReference>
<evidence type="ECO:0000313" key="2">
    <source>
        <dbReference type="Proteomes" id="UP001238334"/>
    </source>
</evidence>
<dbReference type="AlphaFoldDB" id="A0A9Y2KXN5"/>
<evidence type="ECO:0000313" key="1">
    <source>
        <dbReference type="EMBL" id="WIY23757.1"/>
    </source>
</evidence>
<keyword evidence="2" id="KW-1185">Reference proteome</keyword>
<dbReference type="KEGG" id="ppso:QPJ95_14015"/>
<protein>
    <submittedName>
        <fullName evidence="1">Uncharacterized protein</fullName>
    </submittedName>
</protein>
<dbReference type="RefSeq" id="WP_270921063.1">
    <property type="nucleotide sequence ID" value="NZ_CP127247.1"/>
</dbReference>
<reference evidence="1 2" key="1">
    <citation type="submission" date="2023-06" db="EMBL/GenBank/DDBJ databases">
        <title>Parasedimentitalea psychrophila sp. nov., a psychrophilic bacterium isolated from deep-sea sediment.</title>
        <authorList>
            <person name="Li A."/>
        </authorList>
    </citation>
    <scope>NUCLEOTIDE SEQUENCE [LARGE SCALE GENOMIC DNA]</scope>
    <source>
        <strain evidence="1 2">QS115</strain>
    </source>
</reference>
<accession>A0A9Y2KXN5</accession>
<dbReference type="Proteomes" id="UP001238334">
    <property type="component" value="Chromosome"/>
</dbReference>
<name>A0A9Y2KXN5_9RHOB</name>
<gene>
    <name evidence="1" type="ORF">QPJ95_14015</name>
</gene>
<sequence length="206" mass="23619">MDGEIMASISELNEVVSGALNEDYSTVAQYSRRLIDAGFLPKSKGRAIADARVGDVIKLLVAVGARPKLADTARIVEEYLSLTRDGVPETAPEKLRETTFERMLYTLLMVIAPHGKLKPEFENRRHRERKLTYEINLTWPEILVYENGHIVEAFKNEGLPGHWNGDHKRTFSFSANLFDKFDDFNFQIEELFWETFPDEPDLSLIK</sequence>